<proteinExistence type="predicted"/>
<name>A0ABQ9H5W9_9NEOP</name>
<dbReference type="EMBL" id="JARBHB010000007">
    <property type="protein sequence ID" value="KAJ8879695.1"/>
    <property type="molecule type" value="Genomic_DNA"/>
</dbReference>
<evidence type="ECO:0000313" key="2">
    <source>
        <dbReference type="Proteomes" id="UP001159363"/>
    </source>
</evidence>
<comment type="caution">
    <text evidence="1">The sequence shown here is derived from an EMBL/GenBank/DDBJ whole genome shotgun (WGS) entry which is preliminary data.</text>
</comment>
<protein>
    <submittedName>
        <fullName evidence="1">Uncharacterized protein</fullName>
    </submittedName>
</protein>
<gene>
    <name evidence="1" type="ORF">PR048_020303</name>
</gene>
<organism evidence="1 2">
    <name type="scientific">Dryococelus australis</name>
    <dbReference type="NCBI Taxonomy" id="614101"/>
    <lineage>
        <taxon>Eukaryota</taxon>
        <taxon>Metazoa</taxon>
        <taxon>Ecdysozoa</taxon>
        <taxon>Arthropoda</taxon>
        <taxon>Hexapoda</taxon>
        <taxon>Insecta</taxon>
        <taxon>Pterygota</taxon>
        <taxon>Neoptera</taxon>
        <taxon>Polyneoptera</taxon>
        <taxon>Phasmatodea</taxon>
        <taxon>Verophasmatodea</taxon>
        <taxon>Anareolatae</taxon>
        <taxon>Phasmatidae</taxon>
        <taxon>Eurycanthinae</taxon>
        <taxon>Dryococelus</taxon>
    </lineage>
</organism>
<keyword evidence="2" id="KW-1185">Reference proteome</keyword>
<sequence>MCLKPSSKCNQVKATWISVYWCHFVTWQYLAPYCPCNSYNQPRPAFRAPFTYLYSPDLVPNDLEMFRPLKKTMGGKKFCSNEEVEEEECECEEIWAALNSEVLRVDGGGRGPIGRVRQGVVGQNGVLSLQPWWLLLSCGELLNYVAECEHNRFHRSGPFEQALSVKKVINHEQDARCVSGSRAPVTTTRLNVARIPCLCCCWALVTVSAVEISSTTTSSSSSSSSSIVIIIVLILAVFIKGDTEAAINDFLLCSQTADNSLLNENSTTFPLVTSSIPSSGASPIQMPNPNFLKQLAIVVGFTSNQAFLTIQKFPSLHSYSLTSEAVQTRAGRRIHACAVQFIIKHTTLLLPRALCALTNNRRPSLRGPLYAGRPLIWDEHRLQMTGAHEVQGMCIASGEMSSRKFVNIVFWS</sequence>
<reference evidence="1 2" key="1">
    <citation type="submission" date="2023-02" db="EMBL/GenBank/DDBJ databases">
        <title>LHISI_Scaffold_Assembly.</title>
        <authorList>
            <person name="Stuart O.P."/>
            <person name="Cleave R."/>
            <person name="Magrath M.J.L."/>
            <person name="Mikheyev A.S."/>
        </authorList>
    </citation>
    <scope>NUCLEOTIDE SEQUENCE [LARGE SCALE GENOMIC DNA]</scope>
    <source>
        <strain evidence="1">Daus_M_001</strain>
        <tissue evidence="1">Leg muscle</tissue>
    </source>
</reference>
<evidence type="ECO:0000313" key="1">
    <source>
        <dbReference type="EMBL" id="KAJ8879695.1"/>
    </source>
</evidence>
<dbReference type="Proteomes" id="UP001159363">
    <property type="component" value="Chromosome 6"/>
</dbReference>
<accession>A0ABQ9H5W9</accession>